<name>G3ANE8_SPAPN</name>
<feature type="region of interest" description="Disordered" evidence="1">
    <location>
        <begin position="23"/>
        <end position="93"/>
    </location>
</feature>
<evidence type="ECO:0000313" key="2">
    <source>
        <dbReference type="EMBL" id="EGW31937.1"/>
    </source>
</evidence>
<dbReference type="STRING" id="619300.G3ANE8"/>
<feature type="compositionally biased region" description="Basic residues" evidence="1">
    <location>
        <begin position="51"/>
        <end position="61"/>
    </location>
</feature>
<dbReference type="Proteomes" id="UP000000709">
    <property type="component" value="Unassembled WGS sequence"/>
</dbReference>
<dbReference type="eggNOG" id="ENOG502RQJ7">
    <property type="taxonomic scope" value="Eukaryota"/>
</dbReference>
<dbReference type="OMA" id="CDCKNET"/>
<gene>
    <name evidence="2" type="ORF">SPAPADRAFT_61043</name>
</gene>
<protein>
    <submittedName>
        <fullName evidence="2">Uncharacterized protein</fullName>
    </submittedName>
</protein>
<accession>G3ANE8</accession>
<organism evidence="3">
    <name type="scientific">Spathaspora passalidarum (strain NRRL Y-27907 / 11-Y1)</name>
    <dbReference type="NCBI Taxonomy" id="619300"/>
    <lineage>
        <taxon>Eukaryota</taxon>
        <taxon>Fungi</taxon>
        <taxon>Dikarya</taxon>
        <taxon>Ascomycota</taxon>
        <taxon>Saccharomycotina</taxon>
        <taxon>Pichiomycetes</taxon>
        <taxon>Debaryomycetaceae</taxon>
        <taxon>Spathaspora</taxon>
    </lineage>
</organism>
<evidence type="ECO:0000313" key="3">
    <source>
        <dbReference type="Proteomes" id="UP000000709"/>
    </source>
</evidence>
<dbReference type="RefSeq" id="XP_007375213.1">
    <property type="nucleotide sequence ID" value="XM_007375151.1"/>
</dbReference>
<dbReference type="OrthoDB" id="4025778at2759"/>
<sequence>MALRNYLYAKHQHDTEIDTLINRDAGVPQGNPTDSRGHIDRSNRIKVNYNHTRRRIHHAPARKSPDASVEELTSEVSDMSIEEASSDQMPEKKKTCRAECNSCQCKKEAAGL</sequence>
<dbReference type="EMBL" id="GL996502">
    <property type="protein sequence ID" value="EGW31937.1"/>
    <property type="molecule type" value="Genomic_DNA"/>
</dbReference>
<dbReference type="InParanoid" id="G3ANE8"/>
<reference evidence="2 3" key="1">
    <citation type="journal article" date="2011" name="Proc. Natl. Acad. Sci. U.S.A.">
        <title>Comparative genomics of xylose-fermenting fungi for enhanced biofuel production.</title>
        <authorList>
            <person name="Wohlbach D.J."/>
            <person name="Kuo A."/>
            <person name="Sato T.K."/>
            <person name="Potts K.M."/>
            <person name="Salamov A.A."/>
            <person name="LaButti K.M."/>
            <person name="Sun H."/>
            <person name="Clum A."/>
            <person name="Pangilinan J.L."/>
            <person name="Lindquist E.A."/>
            <person name="Lucas S."/>
            <person name="Lapidus A."/>
            <person name="Jin M."/>
            <person name="Gunawan C."/>
            <person name="Balan V."/>
            <person name="Dale B.E."/>
            <person name="Jeffries T.W."/>
            <person name="Zinkel R."/>
            <person name="Barry K.W."/>
            <person name="Grigoriev I.V."/>
            <person name="Gasch A.P."/>
        </authorList>
    </citation>
    <scope>NUCLEOTIDE SEQUENCE [LARGE SCALE GENOMIC DNA]</scope>
    <source>
        <strain evidence="3">NRRL Y-27907 / 11-Y1</strain>
    </source>
</reference>
<dbReference type="GeneID" id="18873695"/>
<keyword evidence="3" id="KW-1185">Reference proteome</keyword>
<proteinExistence type="predicted"/>
<evidence type="ECO:0000256" key="1">
    <source>
        <dbReference type="SAM" id="MobiDB-lite"/>
    </source>
</evidence>
<dbReference type="HOGENOM" id="CLU_2151869_0_0_1"/>
<dbReference type="AlphaFoldDB" id="G3ANE8"/>
<dbReference type="KEGG" id="spaa:SPAPADRAFT_61043"/>
<feature type="non-terminal residue" evidence="2">
    <location>
        <position position="112"/>
    </location>
</feature>